<dbReference type="InterPro" id="IPR051309">
    <property type="entry name" value="ABCF_ATPase"/>
</dbReference>
<dbReference type="STRING" id="717606.PaecuDRAFT_1558"/>
<dbReference type="Pfam" id="PF00005">
    <property type="entry name" value="ABC_tran"/>
    <property type="match status" value="2"/>
</dbReference>
<name>E0I7D4_9BACL</name>
<dbReference type="InterPro" id="IPR027417">
    <property type="entry name" value="P-loop_NTPase"/>
</dbReference>
<keyword evidence="2" id="KW-0547">Nucleotide-binding</keyword>
<dbReference type="SMART" id="SM00382">
    <property type="entry name" value="AAA"/>
    <property type="match status" value="2"/>
</dbReference>
<dbReference type="CDD" id="cd03221">
    <property type="entry name" value="ABCF_EF-3"/>
    <property type="match status" value="2"/>
</dbReference>
<dbReference type="GO" id="GO:0016887">
    <property type="term" value="F:ATP hydrolysis activity"/>
    <property type="evidence" value="ECO:0007669"/>
    <property type="project" value="InterPro"/>
</dbReference>
<keyword evidence="4" id="KW-0175">Coiled coil</keyword>
<dbReference type="OrthoDB" id="9762369at2"/>
<gene>
    <name evidence="6" type="ORF">PaecuDRAFT_1558</name>
</gene>
<dbReference type="RefSeq" id="WP_006037569.1">
    <property type="nucleotide sequence ID" value="NZ_AEDD01000003.1"/>
</dbReference>
<dbReference type="InterPro" id="IPR003593">
    <property type="entry name" value="AAA+_ATPase"/>
</dbReference>
<dbReference type="Gene3D" id="3.40.50.300">
    <property type="entry name" value="P-loop containing nucleotide triphosphate hydrolases"/>
    <property type="match status" value="2"/>
</dbReference>
<evidence type="ECO:0000313" key="6">
    <source>
        <dbReference type="EMBL" id="EFM11950.1"/>
    </source>
</evidence>
<proteinExistence type="predicted"/>
<feature type="domain" description="ABC transporter" evidence="5">
    <location>
        <begin position="2"/>
        <end position="252"/>
    </location>
</feature>
<dbReference type="eggNOG" id="COG0488">
    <property type="taxonomic scope" value="Bacteria"/>
</dbReference>
<dbReference type="FunFam" id="3.40.50.300:FF:000011">
    <property type="entry name" value="Putative ABC transporter ATP-binding component"/>
    <property type="match status" value="1"/>
</dbReference>
<feature type="domain" description="ABC transporter" evidence="5">
    <location>
        <begin position="320"/>
        <end position="536"/>
    </location>
</feature>
<sequence length="540" mass="61211">MISTTGVSLRYGKRPLFEDVNIKFTPGNCYGLIGANGAGKSTFLKILSGEIEPNTGEVHITPGERYAVLKQNHYEYDEFSVLQTVIMGHKRLYDVMQEKDALYAKAEFTDEDGMRAGELEAEFAEMNGWEAESEAAEMLNGLGIFTEFHDKQMKELGGNEKVRVLLAQALFGTPNILLLDEPTNHLDMESIHWLENFLAKFEGTVIVVSHDRHFLNTVCTHIADIDFGKIQMYVGNYDFWYESSQLALALQRDQNKKKEDKIKELQAFIQRFSANKSKSKQATSRKKMLDKISLDDIRPSNRKYPFINFKPEREAGKQLLLVEGLTKTIDGEKIIDNLTFTVNKGDKIALVGPNGLAKTVLYQLIMGELEPDAGTFQWGITTTQAYFPKDNSAYFDGVDLTLVDWLRQYSKDQDETFIRGFLGRMLFAGDESMKKASVLSGGEKVRCMLSKMMLSGSNVLVMDEPTNHLDLESITALNNGMIDFDGTMLFTSHDHQFVQTVANRIFEITPNGLIDRMMSYDEYLENAEVKAMRERMYPAE</sequence>
<keyword evidence="3" id="KW-0067">ATP-binding</keyword>
<evidence type="ECO:0000256" key="3">
    <source>
        <dbReference type="ARBA" id="ARBA00022840"/>
    </source>
</evidence>
<dbReference type="AlphaFoldDB" id="E0I7D4"/>
<organism evidence="6 7">
    <name type="scientific">Paenibacillus curdlanolyticus YK9</name>
    <dbReference type="NCBI Taxonomy" id="717606"/>
    <lineage>
        <taxon>Bacteria</taxon>
        <taxon>Bacillati</taxon>
        <taxon>Bacillota</taxon>
        <taxon>Bacilli</taxon>
        <taxon>Bacillales</taxon>
        <taxon>Paenibacillaceae</taxon>
        <taxon>Paenibacillus</taxon>
    </lineage>
</organism>
<dbReference type="InterPro" id="IPR003439">
    <property type="entry name" value="ABC_transporter-like_ATP-bd"/>
</dbReference>
<reference evidence="6 7" key="1">
    <citation type="submission" date="2010-07" db="EMBL/GenBank/DDBJ databases">
        <title>The draft genome of Paenibacillus curdlanolyticus YK9.</title>
        <authorList>
            <consortium name="US DOE Joint Genome Institute (JGI-PGF)"/>
            <person name="Lucas S."/>
            <person name="Copeland A."/>
            <person name="Lapidus A."/>
            <person name="Cheng J.-F."/>
            <person name="Bruce D."/>
            <person name="Goodwin L."/>
            <person name="Pitluck S."/>
            <person name="Land M.L."/>
            <person name="Hauser L."/>
            <person name="Chang Y.-J."/>
            <person name="Jeffries C."/>
            <person name="Anderson I.J."/>
            <person name="Johnson E."/>
            <person name="Loganathan U."/>
            <person name="Mulhopadhyay B."/>
            <person name="Kyrpides N."/>
            <person name="Woyke T.J."/>
        </authorList>
    </citation>
    <scope>NUCLEOTIDE SEQUENCE [LARGE SCALE GENOMIC DNA]</scope>
    <source>
        <strain evidence="6 7">YK9</strain>
    </source>
</reference>
<feature type="coiled-coil region" evidence="4">
    <location>
        <begin position="248"/>
        <end position="275"/>
    </location>
</feature>
<dbReference type="GO" id="GO:0005524">
    <property type="term" value="F:ATP binding"/>
    <property type="evidence" value="ECO:0007669"/>
    <property type="project" value="UniProtKB-KW"/>
</dbReference>
<evidence type="ECO:0000256" key="2">
    <source>
        <dbReference type="ARBA" id="ARBA00022741"/>
    </source>
</evidence>
<protein>
    <submittedName>
        <fullName evidence="6">ABC transporter related protein</fullName>
    </submittedName>
</protein>
<dbReference type="Pfam" id="PF12848">
    <property type="entry name" value="ABC_tran_Xtn"/>
    <property type="match status" value="1"/>
</dbReference>
<evidence type="ECO:0000256" key="1">
    <source>
        <dbReference type="ARBA" id="ARBA00022737"/>
    </source>
</evidence>
<keyword evidence="1" id="KW-0677">Repeat</keyword>
<accession>E0I7D4</accession>
<dbReference type="PANTHER" id="PTHR42855:SF2">
    <property type="entry name" value="DRUG RESISTANCE ABC TRANSPORTER,ATP-BINDING PROTEIN"/>
    <property type="match status" value="1"/>
</dbReference>
<evidence type="ECO:0000256" key="4">
    <source>
        <dbReference type="SAM" id="Coils"/>
    </source>
</evidence>
<evidence type="ECO:0000259" key="5">
    <source>
        <dbReference type="PROSITE" id="PS50893"/>
    </source>
</evidence>
<evidence type="ECO:0000313" key="7">
    <source>
        <dbReference type="Proteomes" id="UP000005387"/>
    </source>
</evidence>
<dbReference type="SUPFAM" id="SSF52540">
    <property type="entry name" value="P-loop containing nucleoside triphosphate hydrolases"/>
    <property type="match status" value="2"/>
</dbReference>
<dbReference type="Proteomes" id="UP000005387">
    <property type="component" value="Unassembled WGS sequence"/>
</dbReference>
<dbReference type="EMBL" id="AEDD01000003">
    <property type="protein sequence ID" value="EFM11950.1"/>
    <property type="molecule type" value="Genomic_DNA"/>
</dbReference>
<dbReference type="InterPro" id="IPR032781">
    <property type="entry name" value="ABC_tran_Xtn"/>
</dbReference>
<dbReference type="PROSITE" id="PS50893">
    <property type="entry name" value="ABC_TRANSPORTER_2"/>
    <property type="match status" value="2"/>
</dbReference>
<dbReference type="FunFam" id="3.40.50.300:FF:000070">
    <property type="entry name" value="Putative ABC transporter ATP-binding component"/>
    <property type="match status" value="1"/>
</dbReference>
<dbReference type="PANTHER" id="PTHR42855">
    <property type="entry name" value="ABC TRANSPORTER ATP-BINDING SUBUNIT"/>
    <property type="match status" value="1"/>
</dbReference>
<keyword evidence="7" id="KW-1185">Reference proteome</keyword>